<evidence type="ECO:0000313" key="4">
    <source>
        <dbReference type="Proteomes" id="UP000022433"/>
    </source>
</evidence>
<evidence type="ECO:0000256" key="2">
    <source>
        <dbReference type="SAM" id="MobiDB-lite"/>
    </source>
</evidence>
<evidence type="ECO:0000313" key="3">
    <source>
        <dbReference type="EMBL" id="EYA14575.1"/>
    </source>
</evidence>
<keyword evidence="1" id="KW-0175">Coiled coil</keyword>
<dbReference type="RefSeq" id="WP_011202816.1">
    <property type="nucleotide sequence ID" value="NZ_JGEA01000022.1"/>
</dbReference>
<gene>
    <name evidence="3" type="ORF">M104_2285</name>
</gene>
<dbReference type="AlphaFoldDB" id="A0AAN4N3M3"/>
<dbReference type="EMBL" id="JGEA01000022">
    <property type="protein sequence ID" value="EYA14575.1"/>
    <property type="molecule type" value="Genomic_DNA"/>
</dbReference>
<proteinExistence type="predicted"/>
<feature type="coiled-coil region" evidence="1">
    <location>
        <begin position="103"/>
        <end position="130"/>
    </location>
</feature>
<feature type="region of interest" description="Disordered" evidence="2">
    <location>
        <begin position="147"/>
        <end position="169"/>
    </location>
</feature>
<dbReference type="Proteomes" id="UP000022433">
    <property type="component" value="Unassembled WGS sequence"/>
</dbReference>
<organism evidence="3 4">
    <name type="scientific">Bacteroides fragilis str. 1007-1-F #10</name>
    <dbReference type="NCBI Taxonomy" id="1339295"/>
    <lineage>
        <taxon>Bacteria</taxon>
        <taxon>Pseudomonadati</taxon>
        <taxon>Bacteroidota</taxon>
        <taxon>Bacteroidia</taxon>
        <taxon>Bacteroidales</taxon>
        <taxon>Bacteroidaceae</taxon>
        <taxon>Bacteroides</taxon>
    </lineage>
</organism>
<name>A0AAN4N3M3_BACFG</name>
<comment type="caution">
    <text evidence="3">The sequence shown here is derived from an EMBL/GenBank/DDBJ whole genome shotgun (WGS) entry which is preliminary data.</text>
</comment>
<dbReference type="Gene3D" id="1.20.5.490">
    <property type="entry name" value="Single helix bin"/>
    <property type="match status" value="1"/>
</dbReference>
<sequence>MVLENLKKFIDSKGISVSAFEKSIGMSNNSFRKSLNSGGHIGSDKLENILKIYPELNPVWLLQGEGEMLKEYGGTSNLCRVTSVSIDEESFIYKMYKEKDIEVGQLKEEIGVLKTRIQQLEADNESLRNQAGADRVTDTFSDLPLVDYEEDYPPVERPSSSKHPLAGKA</sequence>
<reference evidence="3 4" key="1">
    <citation type="submission" date="2014-02" db="EMBL/GenBank/DDBJ databases">
        <authorList>
            <person name="Sears C."/>
            <person name="Carroll K."/>
            <person name="Sack B.R."/>
            <person name="Qadri F."/>
            <person name="Myers L.L."/>
            <person name="Chung G.-T."/>
            <person name="Escheverria P."/>
            <person name="Fraser C.M."/>
            <person name="Sadzewicz L."/>
            <person name="Shefchek K.A."/>
            <person name="Tallon L."/>
            <person name="Das S.P."/>
            <person name="Daugherty S."/>
            <person name="Mongodin E.F."/>
        </authorList>
    </citation>
    <scope>NUCLEOTIDE SEQUENCE [LARGE SCALE GENOMIC DNA]</scope>
    <source>
        <strain evidence="3 4">1007-1-F #10</strain>
    </source>
</reference>
<accession>A0AAN4N3M3</accession>
<protein>
    <submittedName>
        <fullName evidence="3">Uncharacterized protein</fullName>
    </submittedName>
</protein>
<evidence type="ECO:0000256" key="1">
    <source>
        <dbReference type="SAM" id="Coils"/>
    </source>
</evidence>